<comment type="caution">
    <text evidence="2">The sequence shown here is derived from an EMBL/GenBank/DDBJ whole genome shotgun (WGS) entry which is preliminary data.</text>
</comment>
<dbReference type="GO" id="GO:0016740">
    <property type="term" value="F:transferase activity"/>
    <property type="evidence" value="ECO:0007669"/>
    <property type="project" value="UniProtKB-KW"/>
</dbReference>
<evidence type="ECO:0000259" key="1">
    <source>
        <dbReference type="Pfam" id="PF04230"/>
    </source>
</evidence>
<proteinExistence type="predicted"/>
<reference evidence="2" key="2">
    <citation type="journal article" date="2021" name="PeerJ">
        <title>Extensive microbial diversity within the chicken gut microbiome revealed by metagenomics and culture.</title>
        <authorList>
            <person name="Gilroy R."/>
            <person name="Ravi A."/>
            <person name="Getino M."/>
            <person name="Pursley I."/>
            <person name="Horton D.L."/>
            <person name="Alikhan N.F."/>
            <person name="Baker D."/>
            <person name="Gharbi K."/>
            <person name="Hall N."/>
            <person name="Watson M."/>
            <person name="Adriaenssens E.M."/>
            <person name="Foster-Nyarko E."/>
            <person name="Jarju S."/>
            <person name="Secka A."/>
            <person name="Antonio M."/>
            <person name="Oren A."/>
            <person name="Chaudhuri R.R."/>
            <person name="La Ragione R."/>
            <person name="Hildebrand F."/>
            <person name="Pallen M.J."/>
        </authorList>
    </citation>
    <scope>NUCLEOTIDE SEQUENCE</scope>
    <source>
        <strain evidence="2">2478</strain>
    </source>
</reference>
<name>A0A9D9IV47_9BACT</name>
<dbReference type="InterPro" id="IPR007345">
    <property type="entry name" value="Polysacch_pyruvyl_Trfase"/>
</dbReference>
<dbReference type="Pfam" id="PF04230">
    <property type="entry name" value="PS_pyruv_trans"/>
    <property type="match status" value="1"/>
</dbReference>
<gene>
    <name evidence="2" type="ORF">IAB80_06840</name>
</gene>
<dbReference type="Proteomes" id="UP000823771">
    <property type="component" value="Unassembled WGS sequence"/>
</dbReference>
<evidence type="ECO:0000313" key="3">
    <source>
        <dbReference type="Proteomes" id="UP000823771"/>
    </source>
</evidence>
<dbReference type="AlphaFoldDB" id="A0A9D9IV47"/>
<keyword evidence="2" id="KW-0808">Transferase</keyword>
<sequence length="287" mass="33435">MRKKELNLIYWNDQLNFGDQLSIFIVKHMLDGRDVRVVYKSGYKSYKFWCYYYLKKVFNCHMDVSLYMKPYEKSLLAIGSLLMFSSKMTMVWGSGFMNESDKYNGGRLFALRGKKTNQKIIQQGGKGCYTYGDPALLLPMFIKAPAEKKFTLGIVPHWKETDYFKNEYGNRFHVIDLRTDDIKNVVEEVTLCKTILSSSLHGIIVAHAYGIPALWIRKGYIDTDGFKFDDYFSSVNIKSYPGFTNYDEIIGNEVLRNYLFQQDISLPRVDLGQLRKNLINAFPYDEI</sequence>
<protein>
    <submittedName>
        <fullName evidence="2">Polysaccharide pyruvyl transferase family protein</fullName>
    </submittedName>
</protein>
<evidence type="ECO:0000313" key="2">
    <source>
        <dbReference type="EMBL" id="MBO8478586.1"/>
    </source>
</evidence>
<dbReference type="EMBL" id="JADILZ010000060">
    <property type="protein sequence ID" value="MBO8478586.1"/>
    <property type="molecule type" value="Genomic_DNA"/>
</dbReference>
<accession>A0A9D9IV47</accession>
<feature type="domain" description="Polysaccharide pyruvyl transferase" evidence="1">
    <location>
        <begin position="16"/>
        <end position="216"/>
    </location>
</feature>
<organism evidence="2 3">
    <name type="scientific">Candidatus Cryptobacteroides excrementipullorum</name>
    <dbReference type="NCBI Taxonomy" id="2840761"/>
    <lineage>
        <taxon>Bacteria</taxon>
        <taxon>Pseudomonadati</taxon>
        <taxon>Bacteroidota</taxon>
        <taxon>Bacteroidia</taxon>
        <taxon>Bacteroidales</taxon>
        <taxon>Candidatus Cryptobacteroides</taxon>
    </lineage>
</organism>
<reference evidence="2" key="1">
    <citation type="submission" date="2020-10" db="EMBL/GenBank/DDBJ databases">
        <authorList>
            <person name="Gilroy R."/>
        </authorList>
    </citation>
    <scope>NUCLEOTIDE SEQUENCE</scope>
    <source>
        <strain evidence="2">2478</strain>
    </source>
</reference>